<evidence type="ECO:0000256" key="3">
    <source>
        <dbReference type="ARBA" id="ARBA00023180"/>
    </source>
</evidence>
<dbReference type="GO" id="GO:0009653">
    <property type="term" value="P:anatomical structure morphogenesis"/>
    <property type="evidence" value="ECO:0007669"/>
    <property type="project" value="TreeGrafter"/>
</dbReference>
<evidence type="ECO:0000313" key="9">
    <source>
        <dbReference type="Proteomes" id="UP001108280"/>
    </source>
</evidence>
<protein>
    <submittedName>
        <fullName evidence="10">Chondroitin sulfate proteoglycan 4 isoform X2</fullName>
    </submittedName>
</protein>
<feature type="repeat" description="CSPG" evidence="5">
    <location>
        <begin position="900"/>
        <end position="994"/>
    </location>
</feature>
<dbReference type="SMART" id="SM00282">
    <property type="entry name" value="LamG"/>
    <property type="match status" value="2"/>
</dbReference>
<dbReference type="PANTHER" id="PTHR45739:SF12">
    <property type="entry name" value="CHONDROITIN SULFATE PROTEOGLYCAN 4-LIKE ISOFORM X2"/>
    <property type="match status" value="1"/>
</dbReference>
<dbReference type="InterPro" id="IPR001791">
    <property type="entry name" value="Laminin_G"/>
</dbReference>
<dbReference type="Pfam" id="PF02210">
    <property type="entry name" value="Laminin_G_2"/>
    <property type="match status" value="2"/>
</dbReference>
<dbReference type="GeneID" id="113834187"/>
<feature type="compositionally biased region" description="Basic and acidic residues" evidence="6">
    <location>
        <begin position="1"/>
        <end position="21"/>
    </location>
</feature>
<feature type="repeat" description="CSPG" evidence="5">
    <location>
        <begin position="1011"/>
        <end position="1109"/>
    </location>
</feature>
<feature type="repeat" description="CSPG" evidence="5">
    <location>
        <begin position="1591"/>
        <end position="1689"/>
    </location>
</feature>
<keyword evidence="3" id="KW-0325">Glycoprotein</keyword>
<keyword evidence="7" id="KW-0472">Membrane</keyword>
<dbReference type="Proteomes" id="UP001108280">
    <property type="component" value="Chromosome 2"/>
</dbReference>
<dbReference type="OrthoDB" id="9026019at2759"/>
<feature type="repeat" description="CSPG" evidence="5">
    <location>
        <begin position="2053"/>
        <end position="2152"/>
    </location>
</feature>
<dbReference type="RefSeq" id="XP_035294676.1">
    <property type="nucleotide sequence ID" value="XM_035438785.1"/>
</dbReference>
<organism evidence="9 10">
    <name type="scientific">Cricetulus griseus</name>
    <name type="common">Chinese hamster</name>
    <name type="synonym">Cricetulus barabensis griseus</name>
    <dbReference type="NCBI Taxonomy" id="10029"/>
    <lineage>
        <taxon>Eukaryota</taxon>
        <taxon>Metazoa</taxon>
        <taxon>Chordata</taxon>
        <taxon>Craniata</taxon>
        <taxon>Vertebrata</taxon>
        <taxon>Euteleostomi</taxon>
        <taxon>Mammalia</taxon>
        <taxon>Eutheria</taxon>
        <taxon>Euarchontoglires</taxon>
        <taxon>Glires</taxon>
        <taxon>Rodentia</taxon>
        <taxon>Myomorpha</taxon>
        <taxon>Muroidea</taxon>
        <taxon>Cricetidae</taxon>
        <taxon>Cricetinae</taxon>
        <taxon>Cricetulus</taxon>
    </lineage>
</organism>
<evidence type="ECO:0000256" key="4">
    <source>
        <dbReference type="PROSITE-ProRule" id="PRU00122"/>
    </source>
</evidence>
<keyword evidence="2" id="KW-0677">Repeat</keyword>
<evidence type="ECO:0000256" key="1">
    <source>
        <dbReference type="ARBA" id="ARBA00022729"/>
    </source>
</evidence>
<feature type="domain" description="Laminin G" evidence="8">
    <location>
        <begin position="557"/>
        <end position="736"/>
    </location>
</feature>
<reference evidence="10" key="3">
    <citation type="submission" date="2025-08" db="UniProtKB">
        <authorList>
            <consortium name="RefSeq"/>
        </authorList>
    </citation>
    <scope>IDENTIFICATION</scope>
    <source>
        <strain evidence="10">17A/GY</strain>
        <tissue evidence="10">Liver</tissue>
    </source>
</reference>
<gene>
    <name evidence="10" type="primary">LOC113834187</name>
</gene>
<feature type="compositionally biased region" description="Polar residues" evidence="6">
    <location>
        <begin position="276"/>
        <end position="285"/>
    </location>
</feature>
<dbReference type="CDD" id="cd00110">
    <property type="entry name" value="LamG"/>
    <property type="match status" value="2"/>
</dbReference>
<evidence type="ECO:0000313" key="10">
    <source>
        <dbReference type="RefSeq" id="XP_035294676.1"/>
    </source>
</evidence>
<feature type="region of interest" description="Disordered" evidence="6">
    <location>
        <begin position="120"/>
        <end position="177"/>
    </location>
</feature>
<evidence type="ECO:0000259" key="8">
    <source>
        <dbReference type="PROSITE" id="PS50025"/>
    </source>
</evidence>
<feature type="repeat" description="CSPG" evidence="5">
    <location>
        <begin position="1822"/>
        <end position="1912"/>
    </location>
</feature>
<feature type="repeat" description="CSPG" evidence="5">
    <location>
        <begin position="1372"/>
        <end position="1464"/>
    </location>
</feature>
<evidence type="ECO:0000256" key="6">
    <source>
        <dbReference type="SAM" id="MobiDB-lite"/>
    </source>
</evidence>
<evidence type="ECO:0000256" key="7">
    <source>
        <dbReference type="SAM" id="Phobius"/>
    </source>
</evidence>
<keyword evidence="7" id="KW-0812">Transmembrane</keyword>
<dbReference type="Gene3D" id="2.60.120.200">
    <property type="match status" value="2"/>
</dbReference>
<feature type="transmembrane region" description="Helical" evidence="7">
    <location>
        <begin position="2611"/>
        <end position="2638"/>
    </location>
</feature>
<evidence type="ECO:0000256" key="2">
    <source>
        <dbReference type="ARBA" id="ARBA00022737"/>
    </source>
</evidence>
<dbReference type="SUPFAM" id="SSF49899">
    <property type="entry name" value="Concanavalin A-like lectins/glucanases"/>
    <property type="match status" value="2"/>
</dbReference>
<feature type="repeat" description="CSPG" evidence="5">
    <location>
        <begin position="1707"/>
        <end position="1798"/>
    </location>
</feature>
<comment type="caution">
    <text evidence="4">Lacks conserved residue(s) required for the propagation of feature annotation.</text>
</comment>
<dbReference type="PROSITE" id="PS50025">
    <property type="entry name" value="LAM_G_DOMAIN"/>
    <property type="match status" value="2"/>
</dbReference>
<feature type="repeat" description="CSPG" evidence="5">
    <location>
        <begin position="2293"/>
        <end position="2381"/>
    </location>
</feature>
<dbReference type="Pfam" id="PF16184">
    <property type="entry name" value="Cadherin_3"/>
    <property type="match status" value="14"/>
</dbReference>
<dbReference type="InterPro" id="IPR013320">
    <property type="entry name" value="ConA-like_dom_sf"/>
</dbReference>
<feature type="repeat" description="CSPG" evidence="5">
    <location>
        <begin position="1243"/>
        <end position="1337"/>
    </location>
</feature>
<name>A0A9J7GPX5_CRIGR</name>
<feature type="compositionally biased region" description="Low complexity" evidence="6">
    <location>
        <begin position="140"/>
        <end position="157"/>
    </location>
</feature>
<feature type="repeat" description="CSPG" evidence="5">
    <location>
        <begin position="1480"/>
        <end position="1571"/>
    </location>
</feature>
<evidence type="ECO:0000256" key="5">
    <source>
        <dbReference type="PROSITE-ProRule" id="PRU01201"/>
    </source>
</evidence>
<reference evidence="9" key="1">
    <citation type="journal article" date="2018" name="Biotechnol. Bioeng.">
        <title>A reference genome of the Chinese hamster based on a hybrid assembly strategy.</title>
        <authorList>
            <person name="Rupp O."/>
            <person name="MacDonald M.L."/>
            <person name="Li S."/>
            <person name="Dhiman H."/>
            <person name="Polson S."/>
            <person name="Griep S."/>
            <person name="Heffner K."/>
            <person name="Hernandez I."/>
            <person name="Brinkrolf K."/>
            <person name="Jadhav V."/>
            <person name="Samoudi M."/>
            <person name="Hao H."/>
            <person name="Kingham B."/>
            <person name="Goesmann A."/>
            <person name="Betenbaugh M.J."/>
            <person name="Lewis N.E."/>
            <person name="Borth N."/>
            <person name="Lee K.H."/>
        </authorList>
    </citation>
    <scope>NUCLEOTIDE SEQUENCE [LARGE SCALE GENOMIC DNA]</scope>
    <source>
        <strain evidence="9">17A/GY</strain>
    </source>
</reference>
<feature type="repeat" description="CSPG" evidence="5">
    <location>
        <begin position="2397"/>
        <end position="2496"/>
    </location>
</feature>
<feature type="region of interest" description="Disordered" evidence="6">
    <location>
        <begin position="1"/>
        <end position="23"/>
    </location>
</feature>
<dbReference type="KEGG" id="cge:113834187"/>
<dbReference type="InterPro" id="IPR051561">
    <property type="entry name" value="FRAS1_ECM"/>
</dbReference>
<feature type="region of interest" description="Disordered" evidence="6">
    <location>
        <begin position="268"/>
        <end position="294"/>
    </location>
</feature>
<feature type="repeat" description="CSPG" evidence="5">
    <location>
        <begin position="2182"/>
        <end position="2276"/>
    </location>
</feature>
<dbReference type="InterPro" id="IPR039005">
    <property type="entry name" value="CSPG_rpt"/>
</dbReference>
<feature type="repeat" description="CSPG" evidence="5">
    <location>
        <begin position="1929"/>
        <end position="2028"/>
    </location>
</feature>
<sequence length="2740" mass="303862">MPKPPKPDQEMNGKRCKDKRPLPHSWGTFSKQLNVAGTLCILQVIQPGGGDNVWFSHYCKVRIFNGHKLHWNFGTPYRTSVWDLHTNLTSGFVGNSPPFRLAIHVLITHGKLFIADSKTRTDNRRPTSAEPAQQLQVAEVPRPVGPRGWGRRPSPGSGAHGGQWPEQVELGVAPGQPGGMGRPGVRCLVLLAACLELCGPRGALGGTRPQLPFPAPGGPGQAALSRGVGGWVGARAGEVAGRARRAAFGTRGALRLCVPELGVGEDAERPCAQASPGPTTSNSQPGPAPHLHAVNSGTRSFKVGHLTSRMADSCGRPRTCKSFLVRPGSYLVLCDLRAQAGLRVKLLDGISVDFQFHMAVFGFDLTRAFTLSDGASFYGESYVGLSITEVSSELSLQLRFQTSKSQGLLFLAAGKIDYCLIELLSGILQVKISVGPGEQLLLSEQRLHVDNLVWHSVELYYGKDKVFLVVDKHYETTSQLDGGMHNFTFHHGIYVGGRGGLNVPYLDRRTPNFRGCIEGVLFNQREVLTSLRSFPGFKKVYEVSLGCNDEFFAGKNEAISFFSSRSYVTFPEWRVQGEGTLRFAVQTGTQQALLSFQSGRGRDFVALEIHEGLLKAHVGRGETKTQLSSFRLVSDNKWHIVQLRVTRRHLDLMVDEQGVRATLPLQSQAFVSEGPLFVGGLNHRMWETVRGLELVSVPGKSVRGISLKGCLRALEANLEKRALKDALVSKDVSAGCTNDSVHDTDPSVTMEDLFQPEPSPSTAVPSDSSLLKNQSGSFLVLNKLEVQEGGRALLGQRHIKVNMDFTGLGINYSQILFKIQEMPTHGFLQIDVRSAQEMERTFTMLDLRRGKVWYIHDGSEEPTDSFTFGVFSSSKRAIPSQLQDPTPNVFNIIVIPVNDPPYLKLPEGHLLLFENSKKQLTPNVLQVSDPDTDSQHLRLLVLSNFNADVGFLESANNPGRAINGFTQVDLQHGNIFYVHKGNRNSRIVLRATDGELVSNTVVLRVMAVPWDFEVAGRSDMVVQQGGTVLITQSDLSVKVNGEQHDMDTLYEITRPPQFGQIQHLGSNGEWEQVSTFSQRSIDWGWIRYYSSFKEQQQGNVTDHFKFKVIIEGRESKELLFPVTVQLLKLTLLKNIPLEIRKENKKVLDSGHLQAATENVEVAEQELYFKLLSPPKKGNLLLGNEVLQTSSIFSQKNITDSKVSYEPQGRSREDSQDAFSFSIIVKHIESKDYTFRINLKADKTHIILTNTGLFVKEGEWTLITKSELFVQTSDNRVFQYEVTKSPQHGKLKLVSSSASLGSDSSINGFTDEDIVGGKLIYVHDDSETQCDEFIVLASATDLGQQGGVRSLDSEYTSTEIKVSISIELKNDEKPVRVVDKVFHVVRGSQRLLTLADLCYHDPDLNFDDGQLLYTRRGIPNGDLVKASDPSQKLYQFRQEDLQEGRVLFRHHGPDSARFLLFVTDGVHYTSSLFEVSVSEAYVHIVNNTGLLVSRGRDSCFTTANLSITTNQDVRTDHEFEFHILQPPKHGRILVNNSVFHSFSQHDLKQGYVIYRHNGDGNFDMFNLTAKVKDTYLDVSICVQVSLESHQQYTQILYSRSITVEEGKPVKLRSGKLQAGNEDNISSETVFTVRTPPKHGYLQKSTTEDGSVGTDGKSPLSFTWKDIDDGNVLYVQTAPGQQKDQFTLDVNKDSHFVRRVEIHLDIVPKWIPLEVQNFTVQEGGSKALLPDHLRIPSKYFESVDCEFVLLEPPKHGYIESSNFPRVKLRKFSRKQMEQKLIYYVHNGTEKLMDSLTILANSSELGKQSLPQTLFVTVESVNDKAPVITANKILQVWVNSVTEMTRDDLCAEDEDSSPQDLVYWVTPPSNGHLALKSIPGRSIQNFTQAHINEGQLVFVHSGAMSGGFNFQVTDGLNFAPRQIFSITARALIISLEVNRGLSIFPGSTEPLSSNALRAVTNDDKAGNRTITFTVVSFPRLGRLLKMNSDNSTEVVSIFTQRLVSEGLILYQHVDLENTGWASEDSFTFTASSPPAALGPEDFRITISYEMNESGRQSRLLANTGASVKEGGKVLIDQSKLDASNLLLQLPQPQRSSHEIWFQVMALPCYGTILVGERNITTGKPYFSQHIVNTFGVTYLHDDSESLADNFTFAVWPNPKSKSTSKPEADFLEEMFNITITPVNDQPPELKTRGLRLTVLQGSCLVVGPEILKVDDLDSPPNEIQYMIIRHPNNGFLAMAHDLNATAHHFTQADINNAQVWFIQDGSPSSGVFYFSVTDGEHRPLYKLFHLDVIPISITLVNLTDLLLPQGQTTVSITNAHLSAVTNGKSLQIIYRITQPLQSGHLLIENQVVNSFGQEDLDAGRLSYHMTNLTASEDQLQFSLSTAESNLTEQTLGIRVQPLLQVTQNLKVANRVPHQLQREDLDATELANRTNSDPTFEVTQPPIHGRLVRRAVDSPVMEEITRFTQGDIDRGQLVLEACANLTGIGTLNDSFTFLLSADHVQPAMGYLAFSIAPPDPLPLQTFTPDVPLFITGENLVASVFSQKKLTASIITQTETPGNLSQSKWRGTDSWGQLNAKEAKVDVKVSPTEVIWPYAATTVVSRGAIGHRDSSYPLMVILPLAAVFLLLMVTVVALCVWLLRRKEEKANPLLQPKINLESPLPSCRAERSGAIPTVTVTPLMRSSSIPATSVFLSPQYDQVASLGTEPVEKCAPWEAWVNLDPDMAKLCRQTNPALKHNQYWV</sequence>
<reference evidence="9" key="2">
    <citation type="journal article" date="2020" name="Biotechnol. Bioeng.">
        <title>Chromosome-scale scaffolds for the Chinese hamster reference genome assembly to facilitate the study of the CHO epigenome.</title>
        <authorList>
            <person name="Hilliard W."/>
            <person name="MacDonald M."/>
            <person name="Lee K.H."/>
        </authorList>
    </citation>
    <scope>NUCLEOTIDE SEQUENCE [LARGE SCALE GENOMIC DNA]</scope>
    <source>
        <strain evidence="9">17A/GY</strain>
    </source>
</reference>
<proteinExistence type="predicted"/>
<keyword evidence="7" id="KW-1133">Transmembrane helix</keyword>
<accession>A0A9J7GPX5</accession>
<feature type="repeat" description="CSPG" evidence="5">
    <location>
        <begin position="775"/>
        <end position="871"/>
    </location>
</feature>
<keyword evidence="9" id="KW-1185">Reference proteome</keyword>
<keyword evidence="1" id="KW-0732">Signal</keyword>
<dbReference type="PANTHER" id="PTHR45739">
    <property type="entry name" value="MATRIX PROTEIN, PUTATIVE-RELATED"/>
    <property type="match status" value="1"/>
</dbReference>
<dbReference type="PROSITE" id="PS51854">
    <property type="entry name" value="CSPG"/>
    <property type="match status" value="14"/>
</dbReference>
<feature type="domain" description="Laminin G" evidence="8">
    <location>
        <begin position="374"/>
        <end position="547"/>
    </location>
</feature>